<gene>
    <name evidence="1" type="primary">A05g504020.1_BraROA</name>
    <name evidence="1" type="ORF">IGI04_019067</name>
</gene>
<dbReference type="EMBL" id="JADBGQ010000005">
    <property type="protein sequence ID" value="KAG5397253.1"/>
    <property type="molecule type" value="Genomic_DNA"/>
</dbReference>
<evidence type="ECO:0000313" key="1">
    <source>
        <dbReference type="EMBL" id="KAG5397253.1"/>
    </source>
</evidence>
<name>A0ABQ7MES2_BRACM</name>
<accession>A0ABQ7MES2</accession>
<comment type="caution">
    <text evidence="1">The sequence shown here is derived from an EMBL/GenBank/DDBJ whole genome shotgun (WGS) entry which is preliminary data.</text>
</comment>
<reference evidence="1 2" key="1">
    <citation type="submission" date="2021-03" db="EMBL/GenBank/DDBJ databases">
        <authorList>
            <person name="King G.J."/>
            <person name="Bancroft I."/>
            <person name="Baten A."/>
            <person name="Bloomfield J."/>
            <person name="Borpatragohain P."/>
            <person name="He Z."/>
            <person name="Irish N."/>
            <person name="Irwin J."/>
            <person name="Liu K."/>
            <person name="Mauleon R.P."/>
            <person name="Moore J."/>
            <person name="Morris R."/>
            <person name="Ostergaard L."/>
            <person name="Wang B."/>
            <person name="Wells R."/>
        </authorList>
    </citation>
    <scope>NUCLEOTIDE SEQUENCE [LARGE SCALE GENOMIC DNA]</scope>
    <source>
        <strain evidence="1">R-o-18</strain>
        <tissue evidence="1">Leaf</tissue>
    </source>
</reference>
<proteinExistence type="predicted"/>
<keyword evidence="2" id="KW-1185">Reference proteome</keyword>
<protein>
    <submittedName>
        <fullName evidence="1">Uncharacterized protein</fullName>
    </submittedName>
</protein>
<dbReference type="Proteomes" id="UP000823674">
    <property type="component" value="Chromosome A05"/>
</dbReference>
<organism evidence="1 2">
    <name type="scientific">Brassica rapa subsp. trilocularis</name>
    <dbReference type="NCBI Taxonomy" id="1813537"/>
    <lineage>
        <taxon>Eukaryota</taxon>
        <taxon>Viridiplantae</taxon>
        <taxon>Streptophyta</taxon>
        <taxon>Embryophyta</taxon>
        <taxon>Tracheophyta</taxon>
        <taxon>Spermatophyta</taxon>
        <taxon>Magnoliopsida</taxon>
        <taxon>eudicotyledons</taxon>
        <taxon>Gunneridae</taxon>
        <taxon>Pentapetalae</taxon>
        <taxon>rosids</taxon>
        <taxon>malvids</taxon>
        <taxon>Brassicales</taxon>
        <taxon>Brassicaceae</taxon>
        <taxon>Brassiceae</taxon>
        <taxon>Brassica</taxon>
    </lineage>
</organism>
<evidence type="ECO:0000313" key="2">
    <source>
        <dbReference type="Proteomes" id="UP000823674"/>
    </source>
</evidence>
<sequence>MYIKLKSEKPAYHIKKRSNGLKIEKTSGKLDRYIFIEHTNVFKSKRLEWVWSVLVWEKGMNFMQQEIYYERETREKTPSEDFLEVVWKTSWKSSGSLLAQKSSRSEKLVFLDLRKPAYQKTFKWVKNKEHEWKIR</sequence>